<dbReference type="Gene3D" id="1.10.10.1100">
    <property type="entry name" value="BFD-like [2Fe-2S]-binding domain"/>
    <property type="match status" value="1"/>
</dbReference>
<sequence>MDDTIIAGVPAAQVDLKSLHGKFPAAREHVEILVVGAGPAGVAAAIEAAAHGAQVKLVDENPLSGELIGMDVPLFYGGRAGAAVHNTERMLEQVFSSNPRLEEAFEAGVDVALGVQAWGAFAPGPGAQTLPGPVVGLANETDTWLCGFDRLILAAGARDLVLFFEGVDQPGIMGAQALHALLARYDAFEGGRILILGSGSLAVQTAELALARGLTVCALVEVREAPETDCAGLAARGVEILTGHVIRAAERGPFGTTGAVLRGPDGAERRIACDTICLAVDRIPNVELLDVVGATLEFDGARGGYVPQLDGAATSRPEVFVAGDCAGLSDASPGEIAPAEAQGRLAARAALRSLGRTVEATEPAAVRPTRDRHPYRLDWMRALLAVGSPEVLACQCEEVSRGDLLGVRPPRYLGPAPAAVEKRDLGSLLRDGPVNQDQIKRLTRACMGPCQARRCREQVAMMLAIGGDRDLAGVPLAGYRAPVRPLTLGLLGRIEEIPAMREHWDVWFGIPTQWVPYADIGTPREAEYLGGNMHL</sequence>
<evidence type="ECO:0000259" key="2">
    <source>
        <dbReference type="Pfam" id="PF07992"/>
    </source>
</evidence>
<dbReference type="EMBL" id="BPQV01000006">
    <property type="protein sequence ID" value="GJE27605.1"/>
    <property type="molecule type" value="Genomic_DNA"/>
</dbReference>
<dbReference type="PRINTS" id="PR00368">
    <property type="entry name" value="FADPNR"/>
</dbReference>
<keyword evidence="1" id="KW-0560">Oxidoreductase</keyword>
<feature type="domain" description="FAD/NAD(P)-binding" evidence="2">
    <location>
        <begin position="31"/>
        <end position="343"/>
    </location>
</feature>
<dbReference type="RefSeq" id="WP_238311403.1">
    <property type="nucleotide sequence ID" value="NZ_BPQV01000006.1"/>
</dbReference>
<protein>
    <submittedName>
        <fullName evidence="3">Ferredoxin--NADP reductase</fullName>
    </submittedName>
</protein>
<name>A0ABQ4T9P6_METOR</name>
<dbReference type="InterPro" id="IPR023753">
    <property type="entry name" value="FAD/NAD-binding_dom"/>
</dbReference>
<reference evidence="3" key="2">
    <citation type="submission" date="2021-08" db="EMBL/GenBank/DDBJ databases">
        <authorList>
            <person name="Tani A."/>
            <person name="Ola A."/>
            <person name="Ogura Y."/>
            <person name="Katsura K."/>
            <person name="Hayashi T."/>
        </authorList>
    </citation>
    <scope>NUCLEOTIDE SEQUENCE</scope>
    <source>
        <strain evidence="3">NBRC 15689</strain>
    </source>
</reference>
<dbReference type="InterPro" id="IPR041854">
    <property type="entry name" value="BFD-like_2Fe2S-bd_dom_sf"/>
</dbReference>
<dbReference type="InterPro" id="IPR036188">
    <property type="entry name" value="FAD/NAD-bd_sf"/>
</dbReference>
<dbReference type="PANTHER" id="PTHR42949:SF3">
    <property type="entry name" value="ANAEROBIC GLYCEROL-3-PHOSPHATE DEHYDROGENASE SUBUNIT B"/>
    <property type="match status" value="1"/>
</dbReference>
<dbReference type="Gene3D" id="3.50.50.60">
    <property type="entry name" value="FAD/NAD(P)-binding domain"/>
    <property type="match status" value="2"/>
</dbReference>
<dbReference type="SUPFAM" id="SSF51905">
    <property type="entry name" value="FAD/NAD(P)-binding domain"/>
    <property type="match status" value="1"/>
</dbReference>
<evidence type="ECO:0000313" key="4">
    <source>
        <dbReference type="Proteomes" id="UP001055156"/>
    </source>
</evidence>
<reference evidence="3" key="1">
    <citation type="journal article" date="2021" name="Front. Microbiol.">
        <title>Comprehensive Comparative Genomics and Phenotyping of Methylobacterium Species.</title>
        <authorList>
            <person name="Alessa O."/>
            <person name="Ogura Y."/>
            <person name="Fujitani Y."/>
            <person name="Takami H."/>
            <person name="Hayashi T."/>
            <person name="Sahin N."/>
            <person name="Tani A."/>
        </authorList>
    </citation>
    <scope>NUCLEOTIDE SEQUENCE</scope>
    <source>
        <strain evidence="3">NBRC 15689</strain>
    </source>
</reference>
<gene>
    <name evidence="3" type="ORF">LKMONMHP_2465</name>
</gene>
<dbReference type="PRINTS" id="PR00411">
    <property type="entry name" value="PNDRDTASEI"/>
</dbReference>
<keyword evidence="4" id="KW-1185">Reference proteome</keyword>
<dbReference type="Proteomes" id="UP001055156">
    <property type="component" value="Unassembled WGS sequence"/>
</dbReference>
<dbReference type="Pfam" id="PF07992">
    <property type="entry name" value="Pyr_redox_2"/>
    <property type="match status" value="1"/>
</dbReference>
<proteinExistence type="predicted"/>
<dbReference type="PANTHER" id="PTHR42949">
    <property type="entry name" value="ANAEROBIC GLYCEROL-3-PHOSPHATE DEHYDROGENASE SUBUNIT B"/>
    <property type="match status" value="1"/>
</dbReference>
<evidence type="ECO:0000256" key="1">
    <source>
        <dbReference type="ARBA" id="ARBA00023002"/>
    </source>
</evidence>
<dbReference type="InterPro" id="IPR051691">
    <property type="entry name" value="Metab_Enz_Cyan_OpOx_G3PDH"/>
</dbReference>
<accession>A0ABQ4T9P6</accession>
<comment type="caution">
    <text evidence="3">The sequence shown here is derived from an EMBL/GenBank/DDBJ whole genome shotgun (WGS) entry which is preliminary data.</text>
</comment>
<organism evidence="3 4">
    <name type="scientific">Methylobacterium organophilum</name>
    <dbReference type="NCBI Taxonomy" id="410"/>
    <lineage>
        <taxon>Bacteria</taxon>
        <taxon>Pseudomonadati</taxon>
        <taxon>Pseudomonadota</taxon>
        <taxon>Alphaproteobacteria</taxon>
        <taxon>Hyphomicrobiales</taxon>
        <taxon>Methylobacteriaceae</taxon>
        <taxon>Methylobacterium</taxon>
    </lineage>
</organism>
<evidence type="ECO:0000313" key="3">
    <source>
        <dbReference type="EMBL" id="GJE27605.1"/>
    </source>
</evidence>